<dbReference type="RefSeq" id="WP_188488062.1">
    <property type="nucleotide sequence ID" value="NZ_BMCS01000001.1"/>
</dbReference>
<protein>
    <submittedName>
        <fullName evidence="1">Uncharacterized protein</fullName>
    </submittedName>
</protein>
<dbReference type="PANTHER" id="PTHR12526">
    <property type="entry name" value="GLYCOSYLTRANSFERASE"/>
    <property type="match status" value="1"/>
</dbReference>
<reference evidence="2" key="1">
    <citation type="journal article" date="2019" name="Int. J. Syst. Evol. Microbiol.">
        <title>The Global Catalogue of Microorganisms (GCM) 10K type strain sequencing project: providing services to taxonomists for standard genome sequencing and annotation.</title>
        <authorList>
            <consortium name="The Broad Institute Genomics Platform"/>
            <consortium name="The Broad Institute Genome Sequencing Center for Infectious Disease"/>
            <person name="Wu L."/>
            <person name="Ma J."/>
        </authorList>
    </citation>
    <scope>NUCLEOTIDE SEQUENCE [LARGE SCALE GENOMIC DNA]</scope>
    <source>
        <strain evidence="2">CCM 7855</strain>
    </source>
</reference>
<proteinExistence type="predicted"/>
<dbReference type="Gene3D" id="3.40.50.2000">
    <property type="entry name" value="Glycogen Phosphorylase B"/>
    <property type="match status" value="1"/>
</dbReference>
<accession>A0ABQ1UI92</accession>
<keyword evidence="2" id="KW-1185">Reference proteome</keyword>
<dbReference type="CDD" id="cd03801">
    <property type="entry name" value="GT4_PimA-like"/>
    <property type="match status" value="1"/>
</dbReference>
<dbReference type="Pfam" id="PF13692">
    <property type="entry name" value="Glyco_trans_1_4"/>
    <property type="match status" value="1"/>
</dbReference>
<comment type="caution">
    <text evidence="1">The sequence shown here is derived from an EMBL/GenBank/DDBJ whole genome shotgun (WGS) entry which is preliminary data.</text>
</comment>
<dbReference type="SUPFAM" id="SSF53756">
    <property type="entry name" value="UDP-Glycosyltransferase/glycogen phosphorylase"/>
    <property type="match status" value="1"/>
</dbReference>
<dbReference type="Proteomes" id="UP000632454">
    <property type="component" value="Unassembled WGS sequence"/>
</dbReference>
<gene>
    <name evidence="1" type="ORF">GCM10007298_13390</name>
</gene>
<dbReference type="EMBL" id="BMCS01000001">
    <property type="protein sequence ID" value="GGF18717.1"/>
    <property type="molecule type" value="Genomic_DNA"/>
</dbReference>
<evidence type="ECO:0000313" key="1">
    <source>
        <dbReference type="EMBL" id="GGF18717.1"/>
    </source>
</evidence>
<evidence type="ECO:0000313" key="2">
    <source>
        <dbReference type="Proteomes" id="UP000632454"/>
    </source>
</evidence>
<name>A0ABQ1UI92_9NOCA</name>
<organism evidence="1 2">
    <name type="scientific">Williamsia phyllosphaerae</name>
    <dbReference type="NCBI Taxonomy" id="885042"/>
    <lineage>
        <taxon>Bacteria</taxon>
        <taxon>Bacillati</taxon>
        <taxon>Actinomycetota</taxon>
        <taxon>Actinomycetes</taxon>
        <taxon>Mycobacteriales</taxon>
        <taxon>Nocardiaceae</taxon>
        <taxon>Williamsia</taxon>
    </lineage>
</organism>
<dbReference type="PANTHER" id="PTHR12526:SF600">
    <property type="entry name" value="GLYCOSYL TRANSFERASE GROUP 1"/>
    <property type="match status" value="1"/>
</dbReference>
<sequence length="403" mass="44452">MWVDVVMDLFTRVRCAMVPRRGRTRDPDARPRILVIDELVPDPLFGAGFPRAHEIVRTLVDSGHQVDLYPMTSTPAERARVTSLFDGAVRFHKGQGVRGLRRLLWRDGDAFDVLFVSRPTTMKKFMGIRWRPRDSSARPAVIYDAETVVVLREKIRRALYPPAMSDDAFERELSEELDAVRGADAVTTVGPADADLLRTRLGVPTFVVPHAETVRVGAPGFAERRDLLFVGPLVGDPSESPNVDSVRYFVTEVMPRLDLLIGSDHRLRIAGLVDSAEVRALESDRVVFEGVVEDLEPLYDSCRVFVAPTRFAAGIPLKVIGAMSEGVPSVVTRLLAVQLRADDSTMASADDADGFAQACARLYSDPAAWEVIRDGGLAYVDRFCSPAAFTESLADVLNQVSSR</sequence>